<accession>A0A167QN98</accession>
<proteinExistence type="predicted"/>
<evidence type="ECO:0000256" key="1">
    <source>
        <dbReference type="SAM" id="SignalP"/>
    </source>
</evidence>
<keyword evidence="3" id="KW-1185">Reference proteome</keyword>
<evidence type="ECO:0000313" key="3">
    <source>
        <dbReference type="Proteomes" id="UP000076738"/>
    </source>
</evidence>
<evidence type="ECO:0008006" key="4">
    <source>
        <dbReference type="Google" id="ProtNLM"/>
    </source>
</evidence>
<keyword evidence="1" id="KW-0732">Signal</keyword>
<gene>
    <name evidence="2" type="ORF">CALVIDRAFT_321895</name>
</gene>
<dbReference type="Proteomes" id="UP000076738">
    <property type="component" value="Unassembled WGS sequence"/>
</dbReference>
<dbReference type="EMBL" id="KV417270">
    <property type="protein sequence ID" value="KZP00091.1"/>
    <property type="molecule type" value="Genomic_DNA"/>
</dbReference>
<feature type="chain" id="PRO_5007891594" description="Secreted protein" evidence="1">
    <location>
        <begin position="26"/>
        <end position="87"/>
    </location>
</feature>
<organism evidence="2 3">
    <name type="scientific">Calocera viscosa (strain TUFC12733)</name>
    <dbReference type="NCBI Taxonomy" id="1330018"/>
    <lineage>
        <taxon>Eukaryota</taxon>
        <taxon>Fungi</taxon>
        <taxon>Dikarya</taxon>
        <taxon>Basidiomycota</taxon>
        <taxon>Agaricomycotina</taxon>
        <taxon>Dacrymycetes</taxon>
        <taxon>Dacrymycetales</taxon>
        <taxon>Dacrymycetaceae</taxon>
        <taxon>Calocera</taxon>
    </lineage>
</organism>
<name>A0A167QN98_CALVF</name>
<dbReference type="AlphaFoldDB" id="A0A167QN98"/>
<evidence type="ECO:0000313" key="2">
    <source>
        <dbReference type="EMBL" id="KZP00091.1"/>
    </source>
</evidence>
<sequence length="87" mass="9828">MHLFQALRLLHLRLLRLSLPGVASTVRGSSSASQSVNVYPGGCLTRRLGGSAHPCRRGSSTWRIRGWGWEICRRWSGRRRREGSSRL</sequence>
<protein>
    <recommendedName>
        <fullName evidence="4">Secreted protein</fullName>
    </recommendedName>
</protein>
<reference evidence="2 3" key="1">
    <citation type="journal article" date="2016" name="Mol. Biol. Evol.">
        <title>Comparative Genomics of Early-Diverging Mushroom-Forming Fungi Provides Insights into the Origins of Lignocellulose Decay Capabilities.</title>
        <authorList>
            <person name="Nagy L.G."/>
            <person name="Riley R."/>
            <person name="Tritt A."/>
            <person name="Adam C."/>
            <person name="Daum C."/>
            <person name="Floudas D."/>
            <person name="Sun H."/>
            <person name="Yadav J.S."/>
            <person name="Pangilinan J."/>
            <person name="Larsson K.H."/>
            <person name="Matsuura K."/>
            <person name="Barry K."/>
            <person name="Labutti K."/>
            <person name="Kuo R."/>
            <person name="Ohm R.A."/>
            <person name="Bhattacharya S.S."/>
            <person name="Shirouzu T."/>
            <person name="Yoshinaga Y."/>
            <person name="Martin F.M."/>
            <person name="Grigoriev I.V."/>
            <person name="Hibbett D.S."/>
        </authorList>
    </citation>
    <scope>NUCLEOTIDE SEQUENCE [LARGE SCALE GENOMIC DNA]</scope>
    <source>
        <strain evidence="2 3">TUFC12733</strain>
    </source>
</reference>
<feature type="signal peptide" evidence="1">
    <location>
        <begin position="1"/>
        <end position="25"/>
    </location>
</feature>